<evidence type="ECO:0000313" key="9">
    <source>
        <dbReference type="EMBL" id="PPJ57690.1"/>
    </source>
</evidence>
<feature type="transmembrane region" description="Helical" evidence="7">
    <location>
        <begin position="27"/>
        <end position="46"/>
    </location>
</feature>
<dbReference type="EMBL" id="PNEN01000488">
    <property type="protein sequence ID" value="PPJ57690.1"/>
    <property type="molecule type" value="Genomic_DNA"/>
</dbReference>
<dbReference type="InterPro" id="IPR052337">
    <property type="entry name" value="SAT4-like"/>
</dbReference>
<comment type="similarity">
    <text evidence="5">Belongs to the SAT4 family.</text>
</comment>
<evidence type="ECO:0000256" key="4">
    <source>
        <dbReference type="ARBA" id="ARBA00023136"/>
    </source>
</evidence>
<feature type="compositionally biased region" description="Basic and acidic residues" evidence="6">
    <location>
        <begin position="371"/>
        <end position="389"/>
    </location>
</feature>
<comment type="subcellular location">
    <subcellularLocation>
        <location evidence="1">Membrane</location>
        <topology evidence="1">Multi-pass membrane protein</topology>
    </subcellularLocation>
</comment>
<dbReference type="PANTHER" id="PTHR33048">
    <property type="entry name" value="PTH11-LIKE INTEGRAL MEMBRANE PROTEIN (AFU_ORTHOLOGUE AFUA_5G11245)"/>
    <property type="match status" value="1"/>
</dbReference>
<accession>A0A2S6CD85</accession>
<name>A0A2S6CD85_9PEZI</name>
<dbReference type="Pfam" id="PF20684">
    <property type="entry name" value="Fung_rhodopsin"/>
    <property type="match status" value="1"/>
</dbReference>
<keyword evidence="4 7" id="KW-0472">Membrane</keyword>
<evidence type="ECO:0000313" key="10">
    <source>
        <dbReference type="Proteomes" id="UP000237631"/>
    </source>
</evidence>
<dbReference type="Proteomes" id="UP000237631">
    <property type="component" value="Unassembled WGS sequence"/>
</dbReference>
<dbReference type="AlphaFoldDB" id="A0A2S6CD85"/>
<dbReference type="OrthoDB" id="5342292at2759"/>
<evidence type="ECO:0000256" key="6">
    <source>
        <dbReference type="SAM" id="MobiDB-lite"/>
    </source>
</evidence>
<proteinExistence type="inferred from homology"/>
<feature type="transmembrane region" description="Helical" evidence="7">
    <location>
        <begin position="185"/>
        <end position="206"/>
    </location>
</feature>
<gene>
    <name evidence="9" type="ORF">CBER1_00166</name>
</gene>
<feature type="transmembrane region" description="Helical" evidence="7">
    <location>
        <begin position="106"/>
        <end position="132"/>
    </location>
</feature>
<evidence type="ECO:0000256" key="1">
    <source>
        <dbReference type="ARBA" id="ARBA00004141"/>
    </source>
</evidence>
<dbReference type="GO" id="GO:0016020">
    <property type="term" value="C:membrane"/>
    <property type="evidence" value="ECO:0007669"/>
    <property type="project" value="UniProtKB-SubCell"/>
</dbReference>
<sequence>MFIAAIFLTIRIYTKIFLARRFGLDDAALLLSKTLSVVVQALIVYYKMQKIDGAHVWDLSVPNFKTITRITAICAILYIWTTALAKVSILMLYLRLSPEKWFKFSIYTTMAFVTSFTIATSLALVFACVPLARVWDPTVTDGHCLNPGKVYLSMAGMNAATDVIMLILPMPLLNSLNLAFRQKMGIMLIFGVGSLTMITSLVRLALMIPLLKDVDVSWAIVTPGTWVCIEANLIIVCACLPTMRLFLRHFYPRLIGENNGCVIPAETPAFHQRESGPSVLSCMDRFTQRKYGIGRAGEITQTGSLIGRDRQSHAHEVMRIKRVDIDSIHSSTGATNRHSSAKEQNMTVRKEVLDGDETEVISHSLTAPVERFQEERPLQVETGHNKPDEMAWTDS</sequence>
<reference evidence="10" key="1">
    <citation type="journal article" date="2017" name="bioRxiv">
        <title>Conservation of a gene cluster reveals novel cercosporin biosynthetic mechanisms and extends production to the genus Colletotrichum.</title>
        <authorList>
            <person name="de Jonge R."/>
            <person name="Ebert M.K."/>
            <person name="Huitt-Roehl C.R."/>
            <person name="Pal P."/>
            <person name="Suttle J.C."/>
            <person name="Spanner R.E."/>
            <person name="Neubauer J.D."/>
            <person name="Jurick W.M.II."/>
            <person name="Stott K.A."/>
            <person name="Secor G.A."/>
            <person name="Thomma B.P.H.J."/>
            <person name="Van de Peer Y."/>
            <person name="Townsend C.A."/>
            <person name="Bolton M.D."/>
        </authorList>
    </citation>
    <scope>NUCLEOTIDE SEQUENCE [LARGE SCALE GENOMIC DNA]</scope>
    <source>
        <strain evidence="10">CBS538.71</strain>
    </source>
</reference>
<dbReference type="PANTHER" id="PTHR33048:SF124">
    <property type="entry name" value="INTEGRAL MEMBRANE PROTEIN"/>
    <property type="match status" value="1"/>
</dbReference>
<evidence type="ECO:0000256" key="2">
    <source>
        <dbReference type="ARBA" id="ARBA00022692"/>
    </source>
</evidence>
<comment type="caution">
    <text evidence="9">The sequence shown here is derived from an EMBL/GenBank/DDBJ whole genome shotgun (WGS) entry which is preliminary data.</text>
</comment>
<feature type="region of interest" description="Disordered" evidence="6">
    <location>
        <begin position="328"/>
        <end position="347"/>
    </location>
</feature>
<dbReference type="STRING" id="357750.A0A2S6CD85"/>
<keyword evidence="2 7" id="KW-0812">Transmembrane</keyword>
<feature type="transmembrane region" description="Helical" evidence="7">
    <location>
        <begin position="66"/>
        <end position="94"/>
    </location>
</feature>
<keyword evidence="3 7" id="KW-1133">Transmembrane helix</keyword>
<evidence type="ECO:0000256" key="7">
    <source>
        <dbReference type="SAM" id="Phobius"/>
    </source>
</evidence>
<feature type="region of interest" description="Disordered" evidence="6">
    <location>
        <begin position="363"/>
        <end position="395"/>
    </location>
</feature>
<evidence type="ECO:0000256" key="5">
    <source>
        <dbReference type="ARBA" id="ARBA00038359"/>
    </source>
</evidence>
<dbReference type="InterPro" id="IPR049326">
    <property type="entry name" value="Rhodopsin_dom_fungi"/>
</dbReference>
<feature type="domain" description="Rhodopsin" evidence="8">
    <location>
        <begin position="10"/>
        <end position="248"/>
    </location>
</feature>
<evidence type="ECO:0000259" key="8">
    <source>
        <dbReference type="Pfam" id="PF20684"/>
    </source>
</evidence>
<organism evidence="9 10">
    <name type="scientific">Cercospora berteroae</name>
    <dbReference type="NCBI Taxonomy" id="357750"/>
    <lineage>
        <taxon>Eukaryota</taxon>
        <taxon>Fungi</taxon>
        <taxon>Dikarya</taxon>
        <taxon>Ascomycota</taxon>
        <taxon>Pezizomycotina</taxon>
        <taxon>Dothideomycetes</taxon>
        <taxon>Dothideomycetidae</taxon>
        <taxon>Mycosphaerellales</taxon>
        <taxon>Mycosphaerellaceae</taxon>
        <taxon>Cercospora</taxon>
    </lineage>
</organism>
<evidence type="ECO:0000256" key="3">
    <source>
        <dbReference type="ARBA" id="ARBA00022989"/>
    </source>
</evidence>
<feature type="transmembrane region" description="Helical" evidence="7">
    <location>
        <begin position="218"/>
        <end position="240"/>
    </location>
</feature>
<keyword evidence="10" id="KW-1185">Reference proteome</keyword>
<protein>
    <recommendedName>
        <fullName evidence="8">Rhodopsin domain-containing protein</fullName>
    </recommendedName>
</protein>